<dbReference type="Proteomes" id="UP000199700">
    <property type="component" value="Chromosome"/>
</dbReference>
<dbReference type="RefSeq" id="WP_092101860.1">
    <property type="nucleotide sequence ID" value="NZ_LT629739.1"/>
</dbReference>
<dbReference type="AlphaFoldDB" id="A0A1H1L6A5"/>
<keyword evidence="3" id="KW-1185">Reference proteome</keyword>
<keyword evidence="1" id="KW-1133">Transmembrane helix</keyword>
<proteinExistence type="predicted"/>
<keyword evidence="1" id="KW-0472">Membrane</keyword>
<evidence type="ECO:0000313" key="3">
    <source>
        <dbReference type="Proteomes" id="UP000199700"/>
    </source>
</evidence>
<name>A0A1H1L6A5_BRESA</name>
<feature type="transmembrane region" description="Helical" evidence="1">
    <location>
        <begin position="338"/>
        <end position="354"/>
    </location>
</feature>
<feature type="transmembrane region" description="Helical" evidence="1">
    <location>
        <begin position="28"/>
        <end position="57"/>
    </location>
</feature>
<feature type="transmembrane region" description="Helical" evidence="1">
    <location>
        <begin position="167"/>
        <end position="185"/>
    </location>
</feature>
<feature type="transmembrane region" description="Helical" evidence="1">
    <location>
        <begin position="360"/>
        <end position="376"/>
    </location>
</feature>
<sequence>MSRAHDLPGITLAPEVFNSSRLSRWSTLFLTLPVWVQAVAVYFVSRVVSISIFAAVLKRQDPANWSSSPVTTTLNDFLNFWDGGWYSRVAEEGYPRSLPVDESGAVMENQWAFYPLHPGVVGYISTMTGVSYEVISPIISTIAAGFASIVILALFRRYVDPGQALTGLALVVFFPPAAIFSTGYAESLTLLLQASALFLIVDRRYLSAIPVVFLMDLSRPIGVAFSFFMLLHLIDRFVNRRRDPYPAAEVARSWTLGVLSCVAALVHPVHAWLVTGSITAYTDTEAAWHTGESTYLVQWLAQANSLIGPLGPVLLFVVIAGMLALIFSPAGARMGRTMQYFCLSYGVYLLIFFTPQTSTLRLLLPLFPMALTLSLVRSRGYRAALLCAFILLQIVWVAYLWHFTPPADLPP</sequence>
<reference evidence="2" key="1">
    <citation type="submission" date="2016-10" db="EMBL/GenBank/DDBJ databases">
        <authorList>
            <person name="Varghese N."/>
            <person name="Submissions S."/>
        </authorList>
    </citation>
    <scope>NUCLEOTIDE SEQUENCE [LARGE SCALE GENOMIC DNA]</scope>
    <source>
        <strain evidence="2">DSM 22082</strain>
    </source>
</reference>
<dbReference type="EMBL" id="LT629739">
    <property type="protein sequence ID" value="SDR70026.1"/>
    <property type="molecule type" value="Genomic_DNA"/>
</dbReference>
<accession>A0A1H1L6A5</accession>
<evidence type="ECO:0008006" key="4">
    <source>
        <dbReference type="Google" id="ProtNLM"/>
    </source>
</evidence>
<protein>
    <recommendedName>
        <fullName evidence="4">Mannosyltransferase related to Gpi18</fullName>
    </recommendedName>
</protein>
<evidence type="ECO:0000313" key="2">
    <source>
        <dbReference type="EMBL" id="SDR70026.1"/>
    </source>
</evidence>
<feature type="transmembrane region" description="Helical" evidence="1">
    <location>
        <begin position="205"/>
        <end position="233"/>
    </location>
</feature>
<feature type="transmembrane region" description="Helical" evidence="1">
    <location>
        <begin position="254"/>
        <end position="273"/>
    </location>
</feature>
<evidence type="ECO:0000256" key="1">
    <source>
        <dbReference type="SAM" id="Phobius"/>
    </source>
</evidence>
<feature type="transmembrane region" description="Helical" evidence="1">
    <location>
        <begin position="383"/>
        <end position="401"/>
    </location>
</feature>
<gene>
    <name evidence="2" type="ORF">SAMN04489751_0125</name>
</gene>
<keyword evidence="1" id="KW-0812">Transmembrane</keyword>
<dbReference type="STRING" id="629680.SAMN04489751_0125"/>
<organism evidence="2 3">
    <name type="scientific">Brevibacterium sandarakinum</name>
    <dbReference type="NCBI Taxonomy" id="629680"/>
    <lineage>
        <taxon>Bacteria</taxon>
        <taxon>Bacillati</taxon>
        <taxon>Actinomycetota</taxon>
        <taxon>Actinomycetes</taxon>
        <taxon>Micrococcales</taxon>
        <taxon>Brevibacteriaceae</taxon>
        <taxon>Brevibacterium</taxon>
    </lineage>
</organism>
<feature type="transmembrane region" description="Helical" evidence="1">
    <location>
        <begin position="306"/>
        <end position="326"/>
    </location>
</feature>
<feature type="transmembrane region" description="Helical" evidence="1">
    <location>
        <begin position="134"/>
        <end position="155"/>
    </location>
</feature>
<dbReference type="OrthoDB" id="151635at2"/>